<sequence>MAPFLSGAHSRERAGVSPGKIIGLTSLAVDFHFTDAGRSAAWRRTAHRPASVVVSSRTCRLYRSKGSKEASTACRLIDTCSDKAALQEDQNVGAPASLLSTPFSPYPIHHDHLEHPKEGPGGWTPAKLVHDVRLCNSTHVTTASPNGRRLCCSFPKSFNSDLAPLRTPDIYAHTMYVREIILL</sequence>
<accession>A0A550BS57</accession>
<dbReference type="AlphaFoldDB" id="A0A550BS57"/>
<comment type="caution">
    <text evidence="1">The sequence shown here is derived from an EMBL/GenBank/DDBJ whole genome shotgun (WGS) entry which is preliminary data.</text>
</comment>
<keyword evidence="2" id="KW-1185">Reference proteome</keyword>
<gene>
    <name evidence="1" type="ORF">BD626DRAFT_77022</name>
</gene>
<dbReference type="EMBL" id="VDMD01000159">
    <property type="protein sequence ID" value="TRM55374.1"/>
    <property type="molecule type" value="Genomic_DNA"/>
</dbReference>
<reference evidence="1 2" key="1">
    <citation type="journal article" date="2019" name="New Phytol.">
        <title>Comparative genomics reveals unique wood-decay strategies and fruiting body development in the Schizophyllaceae.</title>
        <authorList>
            <person name="Almasi E."/>
            <person name="Sahu N."/>
            <person name="Krizsan K."/>
            <person name="Balint B."/>
            <person name="Kovacs G.M."/>
            <person name="Kiss B."/>
            <person name="Cseklye J."/>
            <person name="Drula E."/>
            <person name="Henrissat B."/>
            <person name="Nagy I."/>
            <person name="Chovatia M."/>
            <person name="Adam C."/>
            <person name="LaButti K."/>
            <person name="Lipzen A."/>
            <person name="Riley R."/>
            <person name="Grigoriev I.V."/>
            <person name="Nagy L.G."/>
        </authorList>
    </citation>
    <scope>NUCLEOTIDE SEQUENCE [LARGE SCALE GENOMIC DNA]</scope>
    <source>
        <strain evidence="1 2">NL-1724</strain>
    </source>
</reference>
<proteinExistence type="predicted"/>
<dbReference type="Proteomes" id="UP000320762">
    <property type="component" value="Unassembled WGS sequence"/>
</dbReference>
<organism evidence="1 2">
    <name type="scientific">Schizophyllum amplum</name>
    <dbReference type="NCBI Taxonomy" id="97359"/>
    <lineage>
        <taxon>Eukaryota</taxon>
        <taxon>Fungi</taxon>
        <taxon>Dikarya</taxon>
        <taxon>Basidiomycota</taxon>
        <taxon>Agaricomycotina</taxon>
        <taxon>Agaricomycetes</taxon>
        <taxon>Agaricomycetidae</taxon>
        <taxon>Agaricales</taxon>
        <taxon>Schizophyllaceae</taxon>
        <taxon>Schizophyllum</taxon>
    </lineage>
</organism>
<protein>
    <submittedName>
        <fullName evidence="1">Uncharacterized protein</fullName>
    </submittedName>
</protein>
<evidence type="ECO:0000313" key="2">
    <source>
        <dbReference type="Proteomes" id="UP000320762"/>
    </source>
</evidence>
<name>A0A550BS57_9AGAR</name>
<evidence type="ECO:0000313" key="1">
    <source>
        <dbReference type="EMBL" id="TRM55374.1"/>
    </source>
</evidence>